<feature type="region of interest" description="Disordered" evidence="1">
    <location>
        <begin position="23"/>
        <end position="70"/>
    </location>
</feature>
<sequence>MKELGGTRLYSPDQCRTQLRLLDTKKQHCDRSSESPSAMSDPAPMTPTVSRKRTRAQSLDLETDSEEATF</sequence>
<dbReference type="PhylomeDB" id="A0A0A2KYD0"/>
<proteinExistence type="predicted"/>
<dbReference type="OrthoDB" id="10306103at2759"/>
<evidence type="ECO:0000256" key="1">
    <source>
        <dbReference type="SAM" id="MobiDB-lite"/>
    </source>
</evidence>
<keyword evidence="3" id="KW-1185">Reference proteome</keyword>
<dbReference type="Proteomes" id="UP000030104">
    <property type="component" value="Unassembled WGS sequence"/>
</dbReference>
<dbReference type="AlphaFoldDB" id="A0A0A2KYD0"/>
<dbReference type="OMA" id="QCRTQLR"/>
<name>A0A0A2KYD0_PENIT</name>
<dbReference type="EMBL" id="JQGA01000915">
    <property type="protein sequence ID" value="KGO71911.1"/>
    <property type="molecule type" value="Genomic_DNA"/>
</dbReference>
<dbReference type="HOGENOM" id="CLU_2758593_0_0_1"/>
<reference evidence="2 3" key="1">
    <citation type="journal article" date="2015" name="Mol. Plant Microbe Interact.">
        <title>Genome, transcriptome, and functional analyses of Penicillium expansum provide new insights into secondary metabolism and pathogenicity.</title>
        <authorList>
            <person name="Ballester A.R."/>
            <person name="Marcet-Houben M."/>
            <person name="Levin E."/>
            <person name="Sela N."/>
            <person name="Selma-Lazaro C."/>
            <person name="Carmona L."/>
            <person name="Wisniewski M."/>
            <person name="Droby S."/>
            <person name="Gonzalez-Candelas L."/>
            <person name="Gabaldon T."/>
        </authorList>
    </citation>
    <scope>NUCLEOTIDE SEQUENCE [LARGE SCALE GENOMIC DNA]</scope>
    <source>
        <strain evidence="2 3">PHI-1</strain>
    </source>
</reference>
<organism evidence="2 3">
    <name type="scientific">Penicillium italicum</name>
    <name type="common">Blue mold</name>
    <dbReference type="NCBI Taxonomy" id="40296"/>
    <lineage>
        <taxon>Eukaryota</taxon>
        <taxon>Fungi</taxon>
        <taxon>Dikarya</taxon>
        <taxon>Ascomycota</taxon>
        <taxon>Pezizomycotina</taxon>
        <taxon>Eurotiomycetes</taxon>
        <taxon>Eurotiomycetidae</taxon>
        <taxon>Eurotiales</taxon>
        <taxon>Aspergillaceae</taxon>
        <taxon>Penicillium</taxon>
    </lineage>
</organism>
<accession>A0A0A2KYD0</accession>
<protein>
    <submittedName>
        <fullName evidence="2">Uncharacterized protein</fullName>
    </submittedName>
</protein>
<evidence type="ECO:0000313" key="2">
    <source>
        <dbReference type="EMBL" id="KGO71911.1"/>
    </source>
</evidence>
<feature type="compositionally biased region" description="Acidic residues" evidence="1">
    <location>
        <begin position="61"/>
        <end position="70"/>
    </location>
</feature>
<evidence type="ECO:0000313" key="3">
    <source>
        <dbReference type="Proteomes" id="UP000030104"/>
    </source>
</evidence>
<feature type="compositionally biased region" description="Basic and acidic residues" evidence="1">
    <location>
        <begin position="23"/>
        <end position="33"/>
    </location>
</feature>
<comment type="caution">
    <text evidence="2">The sequence shown here is derived from an EMBL/GenBank/DDBJ whole genome shotgun (WGS) entry which is preliminary data.</text>
</comment>
<gene>
    <name evidence="2" type="ORF">PITC_026310</name>
</gene>